<dbReference type="EMBL" id="BMXA01000003">
    <property type="protein sequence ID" value="GHA12209.1"/>
    <property type="molecule type" value="Genomic_DNA"/>
</dbReference>
<dbReference type="Gene3D" id="1.10.10.10">
    <property type="entry name" value="Winged helix-like DNA-binding domain superfamily/Winged helix DNA-binding domain"/>
    <property type="match status" value="1"/>
</dbReference>
<reference evidence="6" key="1">
    <citation type="journal article" date="2014" name="Int. J. Syst. Evol. Microbiol.">
        <title>Complete genome sequence of Corynebacterium casei LMG S-19264T (=DSM 44701T), isolated from a smear-ripened cheese.</title>
        <authorList>
            <consortium name="US DOE Joint Genome Institute (JGI-PGF)"/>
            <person name="Walter F."/>
            <person name="Albersmeier A."/>
            <person name="Kalinowski J."/>
            <person name="Ruckert C."/>
        </authorList>
    </citation>
    <scope>NUCLEOTIDE SEQUENCE</scope>
    <source>
        <strain evidence="6">KCTC 12711</strain>
    </source>
</reference>
<evidence type="ECO:0000256" key="3">
    <source>
        <dbReference type="ARBA" id="ARBA00023125"/>
    </source>
</evidence>
<reference evidence="6" key="2">
    <citation type="submission" date="2020-09" db="EMBL/GenBank/DDBJ databases">
        <authorList>
            <person name="Sun Q."/>
            <person name="Kim S."/>
        </authorList>
    </citation>
    <scope>NUCLEOTIDE SEQUENCE</scope>
    <source>
        <strain evidence="6">KCTC 12711</strain>
    </source>
</reference>
<dbReference type="SUPFAM" id="SSF46785">
    <property type="entry name" value="Winged helix' DNA-binding domain"/>
    <property type="match status" value="1"/>
</dbReference>
<evidence type="ECO:0000256" key="4">
    <source>
        <dbReference type="ARBA" id="ARBA00023163"/>
    </source>
</evidence>
<dbReference type="Proteomes" id="UP000614811">
    <property type="component" value="Unassembled WGS sequence"/>
</dbReference>
<dbReference type="InterPro" id="IPR036390">
    <property type="entry name" value="WH_DNA-bd_sf"/>
</dbReference>
<feature type="domain" description="HTH arsR-type" evidence="5">
    <location>
        <begin position="1"/>
        <end position="90"/>
    </location>
</feature>
<evidence type="ECO:0000256" key="1">
    <source>
        <dbReference type="ARBA" id="ARBA00022849"/>
    </source>
</evidence>
<organism evidence="6 7">
    <name type="scientific">Arenicella chitinivorans</name>
    <dbReference type="NCBI Taxonomy" id="1329800"/>
    <lineage>
        <taxon>Bacteria</taxon>
        <taxon>Pseudomonadati</taxon>
        <taxon>Pseudomonadota</taxon>
        <taxon>Gammaproteobacteria</taxon>
        <taxon>Arenicellales</taxon>
        <taxon>Arenicellaceae</taxon>
        <taxon>Arenicella</taxon>
    </lineage>
</organism>
<dbReference type="InterPro" id="IPR001845">
    <property type="entry name" value="HTH_ArsR_DNA-bd_dom"/>
</dbReference>
<dbReference type="InterPro" id="IPR036388">
    <property type="entry name" value="WH-like_DNA-bd_sf"/>
</dbReference>
<gene>
    <name evidence="6" type="primary">arsR</name>
    <name evidence="6" type="ORF">GCM10008090_22610</name>
</gene>
<accession>A0A918VPH3</accession>
<dbReference type="InterPro" id="IPR051081">
    <property type="entry name" value="HTH_MetalResp_TranReg"/>
</dbReference>
<dbReference type="PANTHER" id="PTHR33154:SF18">
    <property type="entry name" value="ARSENICAL RESISTANCE OPERON REPRESSOR"/>
    <property type="match status" value="1"/>
</dbReference>
<dbReference type="PROSITE" id="PS50987">
    <property type="entry name" value="HTH_ARSR_2"/>
    <property type="match status" value="1"/>
</dbReference>
<dbReference type="Pfam" id="PF01022">
    <property type="entry name" value="HTH_5"/>
    <property type="match status" value="1"/>
</dbReference>
<dbReference type="InterPro" id="IPR011991">
    <property type="entry name" value="ArsR-like_HTH"/>
</dbReference>
<evidence type="ECO:0000259" key="5">
    <source>
        <dbReference type="PROSITE" id="PS50987"/>
    </source>
</evidence>
<proteinExistence type="predicted"/>
<dbReference type="GO" id="GO:0046685">
    <property type="term" value="P:response to arsenic-containing substance"/>
    <property type="evidence" value="ECO:0007669"/>
    <property type="project" value="UniProtKB-KW"/>
</dbReference>
<evidence type="ECO:0000313" key="7">
    <source>
        <dbReference type="Proteomes" id="UP000614811"/>
    </source>
</evidence>
<dbReference type="PANTHER" id="PTHR33154">
    <property type="entry name" value="TRANSCRIPTIONAL REGULATOR, ARSR FAMILY"/>
    <property type="match status" value="1"/>
</dbReference>
<comment type="caution">
    <text evidence="6">The sequence shown here is derived from an EMBL/GenBank/DDBJ whole genome shotgun (WGS) entry which is preliminary data.</text>
</comment>
<dbReference type="CDD" id="cd00090">
    <property type="entry name" value="HTH_ARSR"/>
    <property type="match status" value="1"/>
</dbReference>
<dbReference type="AlphaFoldDB" id="A0A918VPH3"/>
<protein>
    <submittedName>
        <fullName evidence="6">Transcriptional regulator</fullName>
    </submittedName>
</protein>
<dbReference type="GO" id="GO:0003677">
    <property type="term" value="F:DNA binding"/>
    <property type="evidence" value="ECO:0007669"/>
    <property type="project" value="UniProtKB-KW"/>
</dbReference>
<keyword evidence="7" id="KW-1185">Reference proteome</keyword>
<evidence type="ECO:0000256" key="2">
    <source>
        <dbReference type="ARBA" id="ARBA00023015"/>
    </source>
</evidence>
<evidence type="ECO:0000313" key="6">
    <source>
        <dbReference type="EMBL" id="GHA12209.1"/>
    </source>
</evidence>
<dbReference type="NCBIfam" id="NF033788">
    <property type="entry name" value="HTH_metalloreg"/>
    <property type="match status" value="1"/>
</dbReference>
<dbReference type="GO" id="GO:0003700">
    <property type="term" value="F:DNA-binding transcription factor activity"/>
    <property type="evidence" value="ECO:0007669"/>
    <property type="project" value="InterPro"/>
</dbReference>
<dbReference type="RefSeq" id="WP_189401059.1">
    <property type="nucleotide sequence ID" value="NZ_BMXA01000003.1"/>
</dbReference>
<keyword evidence="2" id="KW-0805">Transcription regulation</keyword>
<dbReference type="PRINTS" id="PR00778">
    <property type="entry name" value="HTHARSR"/>
</dbReference>
<dbReference type="SMART" id="SM00418">
    <property type="entry name" value="HTH_ARSR"/>
    <property type="match status" value="1"/>
</dbReference>
<keyword evidence="1" id="KW-0059">Arsenical resistance</keyword>
<keyword evidence="4" id="KW-0804">Transcription</keyword>
<keyword evidence="3" id="KW-0238">DNA-binding</keyword>
<name>A0A918VPH3_9GAMM</name>
<sequence length="110" mass="12514">MQRPELLFKCLSDPNRLKLVLLLDACGEACVCDLMAALGVDQPKVSRYLAELRRCDILQADRRGKWVYYMLHSNLPMWAKHVIRSSAEGCTDYVTEELSRLHQSKGTACV</sequence>